<evidence type="ECO:0000313" key="1">
    <source>
        <dbReference type="EMBL" id="RNA40871.1"/>
    </source>
</evidence>
<dbReference type="EMBL" id="REGN01000578">
    <property type="protein sequence ID" value="RNA40871.1"/>
    <property type="molecule type" value="Genomic_DNA"/>
</dbReference>
<keyword evidence="2" id="KW-1185">Reference proteome</keyword>
<evidence type="ECO:0000313" key="2">
    <source>
        <dbReference type="Proteomes" id="UP000276133"/>
    </source>
</evidence>
<dbReference type="Proteomes" id="UP000276133">
    <property type="component" value="Unassembled WGS sequence"/>
</dbReference>
<gene>
    <name evidence="1" type="ORF">BpHYR1_033621</name>
</gene>
<dbReference type="AlphaFoldDB" id="A0A3M7SYH1"/>
<reference evidence="1 2" key="1">
    <citation type="journal article" date="2018" name="Sci. Rep.">
        <title>Genomic signatures of local adaptation to the degree of environmental predictability in rotifers.</title>
        <authorList>
            <person name="Franch-Gras L."/>
            <person name="Hahn C."/>
            <person name="Garcia-Roger E.M."/>
            <person name="Carmona M.J."/>
            <person name="Serra M."/>
            <person name="Gomez A."/>
        </authorList>
    </citation>
    <scope>NUCLEOTIDE SEQUENCE [LARGE SCALE GENOMIC DNA]</scope>
    <source>
        <strain evidence="1">HYR1</strain>
    </source>
</reference>
<sequence>MNAFLKCFKLFEWAVGEPDPDPGLDSILKLSFSLGNADLKSQTIINYKITKIIKAVCYHVDLQMTPPIPPPFHLPTLRAIYYGAYNVLKWKRSELIRLEPYFFGLLFESNQIENLQNHSYITCVPRFVHLALNKHSITNIASLRESSSKKL</sequence>
<organism evidence="1 2">
    <name type="scientific">Brachionus plicatilis</name>
    <name type="common">Marine rotifer</name>
    <name type="synonym">Brachionus muelleri</name>
    <dbReference type="NCBI Taxonomy" id="10195"/>
    <lineage>
        <taxon>Eukaryota</taxon>
        <taxon>Metazoa</taxon>
        <taxon>Spiralia</taxon>
        <taxon>Gnathifera</taxon>
        <taxon>Rotifera</taxon>
        <taxon>Eurotatoria</taxon>
        <taxon>Monogononta</taxon>
        <taxon>Pseudotrocha</taxon>
        <taxon>Ploima</taxon>
        <taxon>Brachionidae</taxon>
        <taxon>Brachionus</taxon>
    </lineage>
</organism>
<name>A0A3M7SYH1_BRAPC</name>
<proteinExistence type="predicted"/>
<accession>A0A3M7SYH1</accession>
<protein>
    <submittedName>
        <fullName evidence="1">Uncharacterized protein</fullName>
    </submittedName>
</protein>
<comment type="caution">
    <text evidence="1">The sequence shown here is derived from an EMBL/GenBank/DDBJ whole genome shotgun (WGS) entry which is preliminary data.</text>
</comment>